<reference evidence="1" key="1">
    <citation type="submission" date="2021-03" db="EMBL/GenBank/DDBJ databases">
        <authorList>
            <person name="Tran Van P."/>
        </authorList>
    </citation>
    <scope>NUCLEOTIDE SEQUENCE</scope>
</reference>
<comment type="caution">
    <text evidence="1">The sequence shown here is derived from an EMBL/GenBank/DDBJ whole genome shotgun (WGS) entry which is preliminary data.</text>
</comment>
<dbReference type="InterPro" id="IPR042099">
    <property type="entry name" value="ANL_N_sf"/>
</dbReference>
<dbReference type="SUPFAM" id="SSF56801">
    <property type="entry name" value="Acetyl-CoA synthetase-like"/>
    <property type="match status" value="1"/>
</dbReference>
<organism evidence="1 2">
    <name type="scientific">Timema podura</name>
    <name type="common">Walking stick</name>
    <dbReference type="NCBI Taxonomy" id="61482"/>
    <lineage>
        <taxon>Eukaryota</taxon>
        <taxon>Metazoa</taxon>
        <taxon>Ecdysozoa</taxon>
        <taxon>Arthropoda</taxon>
        <taxon>Hexapoda</taxon>
        <taxon>Insecta</taxon>
        <taxon>Pterygota</taxon>
        <taxon>Neoptera</taxon>
        <taxon>Polyneoptera</taxon>
        <taxon>Phasmatodea</taxon>
        <taxon>Timematodea</taxon>
        <taxon>Timematoidea</taxon>
        <taxon>Timematidae</taxon>
        <taxon>Timema</taxon>
    </lineage>
</organism>
<dbReference type="Proteomes" id="UP001153148">
    <property type="component" value="Unassembled WGS sequence"/>
</dbReference>
<keyword evidence="2" id="KW-1185">Reference proteome</keyword>
<sequence>MLAGIKMSHAAVTSLCRSMKLACELYPSRHIALCLDPYCGLGFALWCLSSIYSGHHSILIPPSEVEVNPGLWLTAVSQYRVRDTFCSYGM</sequence>
<name>A0ABN7PPI4_TIMPD</name>
<dbReference type="Gene3D" id="3.40.50.12780">
    <property type="entry name" value="N-terminal domain of ligase-like"/>
    <property type="match status" value="1"/>
</dbReference>
<evidence type="ECO:0008006" key="3">
    <source>
        <dbReference type="Google" id="ProtNLM"/>
    </source>
</evidence>
<evidence type="ECO:0000313" key="2">
    <source>
        <dbReference type="Proteomes" id="UP001153148"/>
    </source>
</evidence>
<dbReference type="PANTHER" id="PTHR22754">
    <property type="entry name" value="DISCO-INTERACTING PROTEIN 2 DIP2 -RELATED"/>
    <property type="match status" value="1"/>
</dbReference>
<dbReference type="PANTHER" id="PTHR22754:SF32">
    <property type="entry name" value="DISCO-INTERACTING PROTEIN 2"/>
    <property type="match status" value="1"/>
</dbReference>
<dbReference type="EMBL" id="CAJPIN010077596">
    <property type="protein sequence ID" value="CAG2067903.1"/>
    <property type="molecule type" value="Genomic_DNA"/>
</dbReference>
<protein>
    <recommendedName>
        <fullName evidence="3">AMP-dependent synthetase/ligase domain-containing protein</fullName>
    </recommendedName>
</protein>
<feature type="non-terminal residue" evidence="1">
    <location>
        <position position="90"/>
    </location>
</feature>
<gene>
    <name evidence="1" type="ORF">TPAB3V08_LOCUS14846</name>
</gene>
<proteinExistence type="predicted"/>
<accession>A0ABN7PPI4</accession>
<evidence type="ECO:0000313" key="1">
    <source>
        <dbReference type="EMBL" id="CAG2067903.1"/>
    </source>
</evidence>